<dbReference type="RefSeq" id="WP_157623599.1">
    <property type="nucleotide sequence ID" value="NZ_JBHEZZ010000006.1"/>
</dbReference>
<name>A0ABV6UM66_9ACTN</name>
<evidence type="ECO:0008006" key="3">
    <source>
        <dbReference type="Google" id="ProtNLM"/>
    </source>
</evidence>
<protein>
    <recommendedName>
        <fullName evidence="3">Secreted protein</fullName>
    </recommendedName>
</protein>
<evidence type="ECO:0000313" key="1">
    <source>
        <dbReference type="EMBL" id="MFC1402501.1"/>
    </source>
</evidence>
<dbReference type="Proteomes" id="UP001592528">
    <property type="component" value="Unassembled WGS sequence"/>
</dbReference>
<comment type="caution">
    <text evidence="1">The sequence shown here is derived from an EMBL/GenBank/DDBJ whole genome shotgun (WGS) entry which is preliminary data.</text>
</comment>
<gene>
    <name evidence="1" type="ORF">ACEZDJ_14530</name>
</gene>
<accession>A0ABV6UM66</accession>
<sequence>MKLRSGWQMIYVALLMLLNYRLQQHNSELWWLFAAPNILLCSEMGSGGEVSLKSFLTVVAVCCVAHSIHLHF</sequence>
<reference evidence="1 2" key="1">
    <citation type="submission" date="2024-09" db="EMBL/GenBank/DDBJ databases">
        <authorList>
            <person name="Lee S.D."/>
        </authorList>
    </citation>
    <scope>NUCLEOTIDE SEQUENCE [LARGE SCALE GENOMIC DNA]</scope>
    <source>
        <strain evidence="1 2">N1-5</strain>
    </source>
</reference>
<proteinExistence type="predicted"/>
<keyword evidence="2" id="KW-1185">Reference proteome</keyword>
<evidence type="ECO:0000313" key="2">
    <source>
        <dbReference type="Proteomes" id="UP001592528"/>
    </source>
</evidence>
<dbReference type="EMBL" id="JBHEZZ010000006">
    <property type="protein sequence ID" value="MFC1402501.1"/>
    <property type="molecule type" value="Genomic_DNA"/>
</dbReference>
<organism evidence="1 2">
    <name type="scientific">Streptacidiphilus cavernicola</name>
    <dbReference type="NCBI Taxonomy" id="3342716"/>
    <lineage>
        <taxon>Bacteria</taxon>
        <taxon>Bacillati</taxon>
        <taxon>Actinomycetota</taxon>
        <taxon>Actinomycetes</taxon>
        <taxon>Kitasatosporales</taxon>
        <taxon>Streptomycetaceae</taxon>
        <taxon>Streptacidiphilus</taxon>
    </lineage>
</organism>